<dbReference type="CDD" id="cd09274">
    <property type="entry name" value="RNase_HI_RT_Ty3"/>
    <property type="match status" value="1"/>
</dbReference>
<dbReference type="Proteomes" id="UP001557470">
    <property type="component" value="Unassembled WGS sequence"/>
</dbReference>
<accession>A0ABD0XLB3</accession>
<organism evidence="2 3">
    <name type="scientific">Umbra pygmaea</name>
    <name type="common">Eastern mudminnow</name>
    <dbReference type="NCBI Taxonomy" id="75934"/>
    <lineage>
        <taxon>Eukaryota</taxon>
        <taxon>Metazoa</taxon>
        <taxon>Chordata</taxon>
        <taxon>Craniata</taxon>
        <taxon>Vertebrata</taxon>
        <taxon>Euteleostomi</taxon>
        <taxon>Actinopterygii</taxon>
        <taxon>Neopterygii</taxon>
        <taxon>Teleostei</taxon>
        <taxon>Protacanthopterygii</taxon>
        <taxon>Esociformes</taxon>
        <taxon>Umbridae</taxon>
        <taxon>Umbra</taxon>
    </lineage>
</organism>
<protein>
    <recommendedName>
        <fullName evidence="1">Reverse transcriptase/retrotransposon-derived protein RNase H-like domain-containing protein</fullName>
    </recommendedName>
</protein>
<reference evidence="2 3" key="1">
    <citation type="submission" date="2024-06" db="EMBL/GenBank/DDBJ databases">
        <authorList>
            <person name="Pan Q."/>
            <person name="Wen M."/>
            <person name="Jouanno E."/>
            <person name="Zahm M."/>
            <person name="Klopp C."/>
            <person name="Cabau C."/>
            <person name="Louis A."/>
            <person name="Berthelot C."/>
            <person name="Parey E."/>
            <person name="Roest Crollius H."/>
            <person name="Montfort J."/>
            <person name="Robinson-Rechavi M."/>
            <person name="Bouchez O."/>
            <person name="Lampietro C."/>
            <person name="Lopez Roques C."/>
            <person name="Donnadieu C."/>
            <person name="Postlethwait J."/>
            <person name="Bobe J."/>
            <person name="Verreycken H."/>
            <person name="Guiguen Y."/>
        </authorList>
    </citation>
    <scope>NUCLEOTIDE SEQUENCE [LARGE SCALE GENOMIC DNA]</scope>
    <source>
        <strain evidence="2">Up_M1</strain>
        <tissue evidence="2">Testis</tissue>
    </source>
</reference>
<dbReference type="PANTHER" id="PTHR34072:SF42">
    <property type="entry name" value="INTEGRASE CATALYTIC DOMAIN-CONTAINING PROTEIN"/>
    <property type="match status" value="1"/>
</dbReference>
<dbReference type="InterPro" id="IPR043502">
    <property type="entry name" value="DNA/RNA_pol_sf"/>
</dbReference>
<dbReference type="AlphaFoldDB" id="A0ABD0XLB3"/>
<evidence type="ECO:0000259" key="1">
    <source>
        <dbReference type="Pfam" id="PF17919"/>
    </source>
</evidence>
<evidence type="ECO:0000313" key="3">
    <source>
        <dbReference type="Proteomes" id="UP001557470"/>
    </source>
</evidence>
<dbReference type="SUPFAM" id="SSF56672">
    <property type="entry name" value="DNA/RNA polymerases"/>
    <property type="match status" value="1"/>
</dbReference>
<feature type="domain" description="Reverse transcriptase/retrotransposon-derived protein RNase H-like" evidence="1">
    <location>
        <begin position="50"/>
        <end position="151"/>
    </location>
</feature>
<evidence type="ECO:0000313" key="2">
    <source>
        <dbReference type="EMBL" id="KAL1022165.1"/>
    </source>
</evidence>
<dbReference type="FunFam" id="3.10.20.370:FF:000003">
    <property type="entry name" value="Transposon Tf2-6 polyprotein"/>
    <property type="match status" value="1"/>
</dbReference>
<dbReference type="Pfam" id="PF17919">
    <property type="entry name" value="RT_RNaseH_2"/>
    <property type="match status" value="1"/>
</dbReference>
<dbReference type="Gene3D" id="3.10.20.370">
    <property type="match status" value="1"/>
</dbReference>
<proteinExistence type="predicted"/>
<keyword evidence="3" id="KW-1185">Reference proteome</keyword>
<gene>
    <name evidence="2" type="ORF">UPYG_G00022990</name>
</gene>
<dbReference type="PANTHER" id="PTHR34072">
    <property type="entry name" value="ENZYMATIC POLYPROTEIN-RELATED"/>
    <property type="match status" value="1"/>
</dbReference>
<dbReference type="EMBL" id="JAGEUA010000001">
    <property type="protein sequence ID" value="KAL1022165.1"/>
    <property type="molecule type" value="Genomic_DNA"/>
</dbReference>
<sequence>MSVKFSTGCWRTGCTSKRRNVSSTYAPRHSWVTSLLRGRYGWIPLRPFSWTPEADRAFRDLKERFTSAPILTQPDPARQFVVEVDASDVGVGAVLSQRSSEDGKLHPCAFLSRRLSPAETNYDVGNRELLAVVVALGEWCHWLEGAEQPFVVWT</sequence>
<feature type="non-terminal residue" evidence="2">
    <location>
        <position position="154"/>
    </location>
</feature>
<name>A0ABD0XLB3_UMBPY</name>
<dbReference type="InterPro" id="IPR041577">
    <property type="entry name" value="RT_RNaseH_2"/>
</dbReference>
<comment type="caution">
    <text evidence="2">The sequence shown here is derived from an EMBL/GenBank/DDBJ whole genome shotgun (WGS) entry which is preliminary data.</text>
</comment>